<dbReference type="Proteomes" id="UP000289805">
    <property type="component" value="Unassembled WGS sequence"/>
</dbReference>
<dbReference type="Proteomes" id="UP000290517">
    <property type="component" value="Unassembled WGS sequence"/>
</dbReference>
<dbReference type="EMBL" id="SDJR01000017">
    <property type="protein sequence ID" value="RXR21563.1"/>
    <property type="molecule type" value="Genomic_DNA"/>
</dbReference>
<sequence length="62" mass="6296">MTNDAASPVTTAAEIDAARTPAGGWTRATLAGWGVPWPPPKGWREALIHGRSGEGGRAGLGS</sequence>
<feature type="region of interest" description="Disordered" evidence="1">
    <location>
        <begin position="32"/>
        <end position="62"/>
    </location>
</feature>
<gene>
    <name evidence="2" type="ORF">EQW73_17760</name>
    <name evidence="3" type="ORF">EQW78_17790</name>
</gene>
<protein>
    <submittedName>
        <fullName evidence="3">Uncharacterized protein</fullName>
    </submittedName>
</protein>
<evidence type="ECO:0000313" key="5">
    <source>
        <dbReference type="Proteomes" id="UP000290517"/>
    </source>
</evidence>
<feature type="compositionally biased region" description="Polar residues" evidence="1">
    <location>
        <begin position="1"/>
        <end position="10"/>
    </location>
</feature>
<proteinExistence type="predicted"/>
<organism evidence="3 4">
    <name type="scientific">Oerskovia turbata</name>
    <dbReference type="NCBI Taxonomy" id="1713"/>
    <lineage>
        <taxon>Bacteria</taxon>
        <taxon>Bacillati</taxon>
        <taxon>Actinomycetota</taxon>
        <taxon>Actinomycetes</taxon>
        <taxon>Micrococcales</taxon>
        <taxon>Cellulomonadaceae</taxon>
        <taxon>Oerskovia</taxon>
    </lineage>
</organism>
<evidence type="ECO:0000313" key="2">
    <source>
        <dbReference type="EMBL" id="RXR21563.1"/>
    </source>
</evidence>
<feature type="region of interest" description="Disordered" evidence="1">
    <location>
        <begin position="1"/>
        <end position="20"/>
    </location>
</feature>
<accession>A0A4Q1KI33</accession>
<comment type="caution">
    <text evidence="3">The sequence shown here is derived from an EMBL/GenBank/DDBJ whole genome shotgun (WGS) entry which is preliminary data.</text>
</comment>
<name>A0A4Q1KI33_9CELL</name>
<dbReference type="EMBL" id="SDJQ01000034">
    <property type="protein sequence ID" value="RXR29441.1"/>
    <property type="molecule type" value="Genomic_DNA"/>
</dbReference>
<keyword evidence="5" id="KW-1185">Reference proteome</keyword>
<reference evidence="4 5" key="1">
    <citation type="submission" date="2019-01" db="EMBL/GenBank/DDBJ databases">
        <title>Oerskovia turbata Genome sequencing and assembly.</title>
        <authorList>
            <person name="Dou T."/>
        </authorList>
    </citation>
    <scope>NUCLEOTIDE SEQUENCE [LARGE SCALE GENOMIC DNA]</scope>
    <source>
        <strain evidence="3 4">JCM12123</strain>
        <strain evidence="2 5">JCM3160</strain>
    </source>
</reference>
<dbReference type="AlphaFoldDB" id="A0A4Q1KI33"/>
<evidence type="ECO:0000256" key="1">
    <source>
        <dbReference type="SAM" id="MobiDB-lite"/>
    </source>
</evidence>
<evidence type="ECO:0000313" key="4">
    <source>
        <dbReference type="Proteomes" id="UP000289805"/>
    </source>
</evidence>
<evidence type="ECO:0000313" key="3">
    <source>
        <dbReference type="EMBL" id="RXR29441.1"/>
    </source>
</evidence>
<feature type="compositionally biased region" description="Basic and acidic residues" evidence="1">
    <location>
        <begin position="42"/>
        <end position="54"/>
    </location>
</feature>